<evidence type="ECO:0000313" key="10">
    <source>
        <dbReference type="Proteomes" id="UP000612009"/>
    </source>
</evidence>
<dbReference type="AlphaFoldDB" id="A0A811T5R1"/>
<comment type="caution">
    <text evidence="9">The sequence shown here is derived from an EMBL/GenBank/DDBJ whole genome shotgun (WGS) entry which is preliminary data.</text>
</comment>
<comment type="pathway">
    <text evidence="1">Protein modification; protein lipoylation via exogenous pathway; protein N(6)-(lipoyl)lysine from lipoate: step 2/2.</text>
</comment>
<gene>
    <name evidence="9" type="primary">lplB</name>
    <name evidence="9" type="ORF">LAKADJCE_00341</name>
</gene>
<dbReference type="Gene3D" id="3.30.390.50">
    <property type="entry name" value="CO dehydrogenase flavoprotein, C-terminal domain"/>
    <property type="match status" value="1"/>
</dbReference>
<evidence type="ECO:0000256" key="3">
    <source>
        <dbReference type="ARBA" id="ARBA00012367"/>
    </source>
</evidence>
<name>A0A811T5R1_9EURY</name>
<keyword evidence="6" id="KW-0067">ATP-binding</keyword>
<dbReference type="SUPFAM" id="SSF82649">
    <property type="entry name" value="SufE/NifU"/>
    <property type="match status" value="1"/>
</dbReference>
<organism evidence="9 10">
    <name type="scientific">Candidatus Argoarchaeum ethanivorans</name>
    <dbReference type="NCBI Taxonomy" id="2608793"/>
    <lineage>
        <taxon>Archaea</taxon>
        <taxon>Methanobacteriati</taxon>
        <taxon>Methanobacteriota</taxon>
        <taxon>Stenosarchaea group</taxon>
        <taxon>Methanomicrobia</taxon>
        <taxon>Methanosarcinales</taxon>
        <taxon>Methanosarcinales incertae sedis</taxon>
        <taxon>GOM Arc I cluster</taxon>
        <taxon>Candidatus Argoarchaeum</taxon>
    </lineage>
</organism>
<comment type="catalytic activity">
    <reaction evidence="7">
        <text>L-lysyl-[lipoyl-carrier protein] + (R)-lipoate + ATP = N(6)-[(R)-lipoyl]-L-lysyl-[lipoyl-carrier protein] + AMP + diphosphate + H(+)</text>
        <dbReference type="Rhea" id="RHEA:49288"/>
        <dbReference type="Rhea" id="RHEA-COMP:10500"/>
        <dbReference type="Rhea" id="RHEA-COMP:10502"/>
        <dbReference type="ChEBI" id="CHEBI:15378"/>
        <dbReference type="ChEBI" id="CHEBI:29969"/>
        <dbReference type="ChEBI" id="CHEBI:30616"/>
        <dbReference type="ChEBI" id="CHEBI:33019"/>
        <dbReference type="ChEBI" id="CHEBI:83088"/>
        <dbReference type="ChEBI" id="CHEBI:83099"/>
        <dbReference type="ChEBI" id="CHEBI:456215"/>
        <dbReference type="EC" id="6.3.1.20"/>
    </reaction>
</comment>
<evidence type="ECO:0000256" key="2">
    <source>
        <dbReference type="ARBA" id="ARBA00005124"/>
    </source>
</evidence>
<dbReference type="Pfam" id="PF10437">
    <property type="entry name" value="Lip_prot_lig_C"/>
    <property type="match status" value="1"/>
</dbReference>
<evidence type="ECO:0000256" key="5">
    <source>
        <dbReference type="ARBA" id="ARBA00022741"/>
    </source>
</evidence>
<keyword evidence="5" id="KW-0547">Nucleotide-binding</keyword>
<evidence type="ECO:0000256" key="7">
    <source>
        <dbReference type="ARBA" id="ARBA00048037"/>
    </source>
</evidence>
<protein>
    <recommendedName>
        <fullName evidence="3">lipoate--protein ligase</fullName>
        <ecNumber evidence="3">6.3.1.20</ecNumber>
    </recommendedName>
</protein>
<reference evidence="9" key="1">
    <citation type="submission" date="2020-10" db="EMBL/GenBank/DDBJ databases">
        <authorList>
            <person name="Hahn C.J."/>
            <person name="Laso-Perez R."/>
            <person name="Vulcano F."/>
            <person name="Vaziourakis K.-M."/>
            <person name="Stokke R."/>
            <person name="Steen I.H."/>
            <person name="Teske A."/>
            <person name="Boetius A."/>
            <person name="Liebeke M."/>
            <person name="Amann R."/>
            <person name="Knittel K."/>
        </authorList>
    </citation>
    <scope>NUCLEOTIDE SEQUENCE</scope>
    <source>
        <strain evidence="9">Gfbio:e3339647-f889-4370-9287-4fb5cb688e4c:AG392J18_GoMArc1</strain>
    </source>
</reference>
<feature type="domain" description="Lipoate protein ligase C-terminal" evidence="8">
    <location>
        <begin position="16"/>
        <end position="90"/>
    </location>
</feature>
<dbReference type="Proteomes" id="UP000612009">
    <property type="component" value="Unassembled WGS sequence"/>
</dbReference>
<dbReference type="EMBL" id="CAJHIR010000015">
    <property type="protein sequence ID" value="CAD6492676.1"/>
    <property type="molecule type" value="Genomic_DNA"/>
</dbReference>
<dbReference type="GO" id="GO:0016979">
    <property type="term" value="F:lipoate-protein ligase activity"/>
    <property type="evidence" value="ECO:0007669"/>
    <property type="project" value="UniProtKB-EC"/>
</dbReference>
<evidence type="ECO:0000256" key="6">
    <source>
        <dbReference type="ARBA" id="ARBA00022840"/>
    </source>
</evidence>
<evidence type="ECO:0000259" key="8">
    <source>
        <dbReference type="Pfam" id="PF10437"/>
    </source>
</evidence>
<dbReference type="GO" id="GO:0005524">
    <property type="term" value="F:ATP binding"/>
    <property type="evidence" value="ECO:0007669"/>
    <property type="project" value="UniProtKB-KW"/>
</dbReference>
<dbReference type="UniPathway" id="UPA00537">
    <property type="reaction ID" value="UER00594"/>
</dbReference>
<accession>A0A811T5R1</accession>
<evidence type="ECO:0000256" key="4">
    <source>
        <dbReference type="ARBA" id="ARBA00022598"/>
    </source>
</evidence>
<proteinExistence type="predicted"/>
<evidence type="ECO:0000256" key="1">
    <source>
        <dbReference type="ARBA" id="ARBA00005085"/>
    </source>
</evidence>
<comment type="pathway">
    <text evidence="2">Protein modification; protein lipoylation via exogenous pathway; protein N(6)-(lipoyl)lysine from lipoate: step 1/2.</text>
</comment>
<sequence>MKINIPSYQQGLYKSAGGLIRVFLKEKDGKIDDILFTGDFFIFPEDSLNIMAQSLKNAALDKKIIIDTLKEVYLKENVDSPGATPEDFANAVMAATSR</sequence>
<dbReference type="InterPro" id="IPR019491">
    <property type="entry name" value="Lipoate_protein_ligase_C"/>
</dbReference>
<dbReference type="EC" id="6.3.1.20" evidence="3"/>
<dbReference type="GO" id="GO:0009249">
    <property type="term" value="P:protein lipoylation"/>
    <property type="evidence" value="ECO:0007669"/>
    <property type="project" value="UniProtKB-ARBA"/>
</dbReference>
<evidence type="ECO:0000313" key="9">
    <source>
        <dbReference type="EMBL" id="CAD6492676.1"/>
    </source>
</evidence>
<keyword evidence="4 9" id="KW-0436">Ligase</keyword>